<dbReference type="InterPro" id="IPR016032">
    <property type="entry name" value="Sig_transdc_resp-reg_C-effctor"/>
</dbReference>
<sequence>MSKKARAFCSLEKIGLLKVFYLNFLQTRSRGGCTFKTDVHHAHAKHRFEKFGDAMTPFAMYLDEIDSECEEKRVLAAFTRRVTEVAILSRSSRSSWNSTDPLNILSQPALLLDLDGFVVEANDAAASLFNNDIRVRQRRLFIRDPEARNRLRIYVDQFEYAMAEIAPVVEPIIVPRQDSLPILLRIWPIDGGARWPSADVRALVTLNALGPRPGPPAALLARTFSLTPSEAKLACIIARGAGPDTAAAELNISRETARNQLKSVFAKTATHRQGELVALLLQV</sequence>
<dbReference type="EMBL" id="LR536450">
    <property type="protein sequence ID" value="VFU08653.1"/>
    <property type="molecule type" value="Genomic_DNA"/>
</dbReference>
<protein>
    <submittedName>
        <fullName evidence="2">Transcriptional regulator, LuxR family</fullName>
    </submittedName>
</protein>
<name>A0A4U8YZG5_METTU</name>
<dbReference type="SMART" id="SM00421">
    <property type="entry name" value="HTH_LUXR"/>
    <property type="match status" value="1"/>
</dbReference>
<dbReference type="AlphaFoldDB" id="A0A4U8YZG5"/>
<dbReference type="GO" id="GO:0003677">
    <property type="term" value="F:DNA binding"/>
    <property type="evidence" value="ECO:0007669"/>
    <property type="project" value="InterPro"/>
</dbReference>
<accession>A0A4U8YZG5</accession>
<dbReference type="InterPro" id="IPR000792">
    <property type="entry name" value="Tscrpt_reg_LuxR_C"/>
</dbReference>
<evidence type="ECO:0000259" key="1">
    <source>
        <dbReference type="SMART" id="SM00421"/>
    </source>
</evidence>
<proteinExistence type="predicted"/>
<dbReference type="InterPro" id="IPR036388">
    <property type="entry name" value="WH-like_DNA-bd_sf"/>
</dbReference>
<evidence type="ECO:0000313" key="3">
    <source>
        <dbReference type="Proteomes" id="UP000294360"/>
    </source>
</evidence>
<organism evidence="2 3">
    <name type="scientific">Methylocella tundrae</name>
    <dbReference type="NCBI Taxonomy" id="227605"/>
    <lineage>
        <taxon>Bacteria</taxon>
        <taxon>Pseudomonadati</taxon>
        <taxon>Pseudomonadota</taxon>
        <taxon>Alphaproteobacteria</taxon>
        <taxon>Hyphomicrobiales</taxon>
        <taxon>Beijerinckiaceae</taxon>
        <taxon>Methylocella</taxon>
    </lineage>
</organism>
<feature type="domain" description="HTH luxR-type" evidence="1">
    <location>
        <begin position="223"/>
        <end position="280"/>
    </location>
</feature>
<dbReference type="KEGG" id="mtun:MTUNDRAET4_1760"/>
<gene>
    <name evidence="2" type="ORF">MTUNDRAET4_1760</name>
</gene>
<dbReference type="GO" id="GO:0006355">
    <property type="term" value="P:regulation of DNA-templated transcription"/>
    <property type="evidence" value="ECO:0007669"/>
    <property type="project" value="InterPro"/>
</dbReference>
<dbReference type="Proteomes" id="UP000294360">
    <property type="component" value="Chromosome"/>
</dbReference>
<dbReference type="RefSeq" id="WP_341264405.1">
    <property type="nucleotide sequence ID" value="NZ_CP139089.1"/>
</dbReference>
<evidence type="ECO:0000313" key="2">
    <source>
        <dbReference type="EMBL" id="VFU08653.1"/>
    </source>
</evidence>
<reference evidence="2 3" key="1">
    <citation type="submission" date="2019-03" db="EMBL/GenBank/DDBJ databases">
        <authorList>
            <person name="Kox A.R. M."/>
        </authorList>
    </citation>
    <scope>NUCLEOTIDE SEQUENCE [LARGE SCALE GENOMIC DNA]</scope>
    <source>
        <strain evidence="2">MTUNDRAET4 annotated genome</strain>
    </source>
</reference>
<dbReference type="SUPFAM" id="SSF46894">
    <property type="entry name" value="C-terminal effector domain of the bipartite response regulators"/>
    <property type="match status" value="1"/>
</dbReference>
<dbReference type="Gene3D" id="1.10.10.10">
    <property type="entry name" value="Winged helix-like DNA-binding domain superfamily/Winged helix DNA-binding domain"/>
    <property type="match status" value="1"/>
</dbReference>